<dbReference type="SUPFAM" id="SSF48008">
    <property type="entry name" value="GntR ligand-binding domain-like"/>
    <property type="match status" value="1"/>
</dbReference>
<keyword evidence="1" id="KW-0805">Transcription regulation</keyword>
<dbReference type="InterPro" id="IPR000524">
    <property type="entry name" value="Tscrpt_reg_HTH_GntR"/>
</dbReference>
<feature type="domain" description="HTH gntR-type" evidence="4">
    <location>
        <begin position="4"/>
        <end position="71"/>
    </location>
</feature>
<dbReference type="SMART" id="SM00345">
    <property type="entry name" value="HTH_GNTR"/>
    <property type="match status" value="1"/>
</dbReference>
<dbReference type="EMBL" id="BMNH01000030">
    <property type="protein sequence ID" value="GGO80074.1"/>
    <property type="molecule type" value="Genomic_DNA"/>
</dbReference>
<comment type="caution">
    <text evidence="5">The sequence shown here is derived from an EMBL/GenBank/DDBJ whole genome shotgun (WGS) entry which is preliminary data.</text>
</comment>
<reference evidence="5" key="2">
    <citation type="submission" date="2020-09" db="EMBL/GenBank/DDBJ databases">
        <authorList>
            <person name="Sun Q."/>
            <person name="Zhou Y."/>
        </authorList>
    </citation>
    <scope>NUCLEOTIDE SEQUENCE</scope>
    <source>
        <strain evidence="5">CGMCC 4.7368</strain>
    </source>
</reference>
<dbReference type="Pfam" id="PF07729">
    <property type="entry name" value="FCD"/>
    <property type="match status" value="1"/>
</dbReference>
<keyword evidence="6" id="KW-1185">Reference proteome</keyword>
<dbReference type="Proteomes" id="UP000646523">
    <property type="component" value="Unassembled WGS sequence"/>
</dbReference>
<dbReference type="Pfam" id="PF00392">
    <property type="entry name" value="GntR"/>
    <property type="match status" value="1"/>
</dbReference>
<proteinExistence type="predicted"/>
<evidence type="ECO:0000256" key="1">
    <source>
        <dbReference type="ARBA" id="ARBA00023015"/>
    </source>
</evidence>
<dbReference type="PROSITE" id="PS50949">
    <property type="entry name" value="HTH_GNTR"/>
    <property type="match status" value="1"/>
</dbReference>
<organism evidence="5 6">
    <name type="scientific">Nonomuraea cavernae</name>
    <dbReference type="NCBI Taxonomy" id="2045107"/>
    <lineage>
        <taxon>Bacteria</taxon>
        <taxon>Bacillati</taxon>
        <taxon>Actinomycetota</taxon>
        <taxon>Actinomycetes</taxon>
        <taxon>Streptosporangiales</taxon>
        <taxon>Streptosporangiaceae</taxon>
        <taxon>Nonomuraea</taxon>
    </lineage>
</organism>
<dbReference type="RefSeq" id="WP_189128111.1">
    <property type="nucleotide sequence ID" value="NZ_JAIWLU010000024.1"/>
</dbReference>
<dbReference type="CDD" id="cd07377">
    <property type="entry name" value="WHTH_GntR"/>
    <property type="match status" value="1"/>
</dbReference>
<dbReference type="Gene3D" id="1.20.120.530">
    <property type="entry name" value="GntR ligand-binding domain-like"/>
    <property type="match status" value="1"/>
</dbReference>
<evidence type="ECO:0000256" key="2">
    <source>
        <dbReference type="ARBA" id="ARBA00023125"/>
    </source>
</evidence>
<dbReference type="SMART" id="SM00895">
    <property type="entry name" value="FCD"/>
    <property type="match status" value="1"/>
</dbReference>
<gene>
    <name evidence="5" type="ORF">GCM10012289_65870</name>
</gene>
<evidence type="ECO:0000313" key="5">
    <source>
        <dbReference type="EMBL" id="GGO80074.1"/>
    </source>
</evidence>
<keyword evidence="2" id="KW-0238">DNA-binding</keyword>
<evidence type="ECO:0000259" key="4">
    <source>
        <dbReference type="PROSITE" id="PS50949"/>
    </source>
</evidence>
<dbReference type="PRINTS" id="PR00035">
    <property type="entry name" value="HTHGNTR"/>
</dbReference>
<dbReference type="SUPFAM" id="SSF46785">
    <property type="entry name" value="Winged helix' DNA-binding domain"/>
    <property type="match status" value="1"/>
</dbReference>
<dbReference type="InterPro" id="IPR011711">
    <property type="entry name" value="GntR_C"/>
</dbReference>
<dbReference type="PANTHER" id="PTHR43537:SF24">
    <property type="entry name" value="GLUCONATE OPERON TRANSCRIPTIONAL REPRESSOR"/>
    <property type="match status" value="1"/>
</dbReference>
<dbReference type="InterPro" id="IPR036388">
    <property type="entry name" value="WH-like_DNA-bd_sf"/>
</dbReference>
<evidence type="ECO:0000256" key="3">
    <source>
        <dbReference type="ARBA" id="ARBA00023163"/>
    </source>
</evidence>
<name>A0A917ZDS0_9ACTN</name>
<dbReference type="InterPro" id="IPR008920">
    <property type="entry name" value="TF_FadR/GntR_C"/>
</dbReference>
<dbReference type="GO" id="GO:0003677">
    <property type="term" value="F:DNA binding"/>
    <property type="evidence" value="ECO:0007669"/>
    <property type="project" value="UniProtKB-KW"/>
</dbReference>
<dbReference type="Gene3D" id="1.10.10.10">
    <property type="entry name" value="Winged helix-like DNA-binding domain superfamily/Winged helix DNA-binding domain"/>
    <property type="match status" value="1"/>
</dbReference>
<reference evidence="5" key="1">
    <citation type="journal article" date="2014" name="Int. J. Syst. Evol. Microbiol.">
        <title>Complete genome sequence of Corynebacterium casei LMG S-19264T (=DSM 44701T), isolated from a smear-ripened cheese.</title>
        <authorList>
            <consortium name="US DOE Joint Genome Institute (JGI-PGF)"/>
            <person name="Walter F."/>
            <person name="Albersmeier A."/>
            <person name="Kalinowski J."/>
            <person name="Ruckert C."/>
        </authorList>
    </citation>
    <scope>NUCLEOTIDE SEQUENCE</scope>
    <source>
        <strain evidence="5">CGMCC 4.7368</strain>
    </source>
</reference>
<dbReference type="PANTHER" id="PTHR43537">
    <property type="entry name" value="TRANSCRIPTIONAL REGULATOR, GNTR FAMILY"/>
    <property type="match status" value="1"/>
</dbReference>
<keyword evidence="3" id="KW-0804">Transcription</keyword>
<dbReference type="GO" id="GO:0003700">
    <property type="term" value="F:DNA-binding transcription factor activity"/>
    <property type="evidence" value="ECO:0007669"/>
    <property type="project" value="InterPro"/>
</dbReference>
<protein>
    <submittedName>
        <fullName evidence="5">GntR family transcriptional regulator</fullName>
    </submittedName>
</protein>
<evidence type="ECO:0000313" key="6">
    <source>
        <dbReference type="Proteomes" id="UP000646523"/>
    </source>
</evidence>
<sequence>MGAGDPQDLVVVKIRRAVLDGHFAPGQRLVESELCDLYQVSRSTVRQALRELVADGLIEVQRNKGARVRTISTAEAVEITEVRMVLEGLLAAKAAERVTPAQAERLLGIKDAMRERVAAHDPLAYSDLNASLHALIQEIAGQVTARTILVRLQAQLVRHQFRLSLQPGRSTVSLGQHEKIVDAIVARDPAGAEAAMRAHLRDVITQISQSTTPLAGAAVPVTS</sequence>
<dbReference type="AlphaFoldDB" id="A0A917ZDS0"/>
<dbReference type="InterPro" id="IPR036390">
    <property type="entry name" value="WH_DNA-bd_sf"/>
</dbReference>
<accession>A0A917ZDS0</accession>